<gene>
    <name evidence="1" type="ORF">NQ176_g5580</name>
</gene>
<organism evidence="1 2">
    <name type="scientific">Zarea fungicola</name>
    <dbReference type="NCBI Taxonomy" id="93591"/>
    <lineage>
        <taxon>Eukaryota</taxon>
        <taxon>Fungi</taxon>
        <taxon>Dikarya</taxon>
        <taxon>Ascomycota</taxon>
        <taxon>Pezizomycotina</taxon>
        <taxon>Sordariomycetes</taxon>
        <taxon>Hypocreomycetidae</taxon>
        <taxon>Hypocreales</taxon>
        <taxon>Cordycipitaceae</taxon>
        <taxon>Zarea</taxon>
    </lineage>
</organism>
<dbReference type="Proteomes" id="UP001143910">
    <property type="component" value="Unassembled WGS sequence"/>
</dbReference>
<accession>A0ACC1N8J2</accession>
<comment type="caution">
    <text evidence="1">The sequence shown here is derived from an EMBL/GenBank/DDBJ whole genome shotgun (WGS) entry which is preliminary data.</text>
</comment>
<name>A0ACC1N8J2_9HYPO</name>
<proteinExistence type="predicted"/>
<keyword evidence="2" id="KW-1185">Reference proteome</keyword>
<dbReference type="EMBL" id="JANJQO010000721">
    <property type="protein sequence ID" value="KAJ2975328.1"/>
    <property type="molecule type" value="Genomic_DNA"/>
</dbReference>
<evidence type="ECO:0000313" key="1">
    <source>
        <dbReference type="EMBL" id="KAJ2975328.1"/>
    </source>
</evidence>
<reference evidence="1" key="1">
    <citation type="submission" date="2022-08" db="EMBL/GenBank/DDBJ databases">
        <title>Genome Sequence of Lecanicillium fungicola.</title>
        <authorList>
            <person name="Buettner E."/>
        </authorList>
    </citation>
    <scope>NUCLEOTIDE SEQUENCE</scope>
    <source>
        <strain evidence="1">Babe33</strain>
    </source>
</reference>
<protein>
    <submittedName>
        <fullName evidence="1">Uncharacterized protein</fullName>
    </submittedName>
</protein>
<sequence>MLRHEGKVCSTFLSLADNDPDRLWFEFSNSFNPDLAQDHQVDILARFPGIQAALANGEFKGEHAAAAAALKKTNFGKFFLQGGPGSGKSTFAQTCITGALAGPTKMASGDCRTRVAYTIGMNQLVTDAEAAFVRRNPTSSSVRAFAWKTERKCILYEPPVDDKALPKEGGFRHVSAIALRDHLRDVIIQDRELHSPREHPRSICSLVRKRIADNPDDPDYRRIIEGWAQQVSDPDAFKENKAELKELIKKLMERVLEEVDAIFCTPHCLKDIHDNTGVFIPTLLVIDEAGFLSETACLVPISVCPKAATLVIGDPNQFRPIVDSYKSSFTFMPDGKDGAKISFVDLVSEQRRLPILARTEALQRVDFTLHDNHRIFGSAGHYMCRHLFDGTMNMVHTVNSAATASVHEYFLDNFGADNNTMWFDIKDGVEEPSGTSYKNSAESHFGVELAVQVLRDLNAPNMDDYLAFQRGELAVDKIRRFRVLIITMYAQHREMVRTRLSSIPAHEIDHSRIEVRTVDESLSHQAEFVILLTGRSIRAGHTKDIFRSNVALTRHMLAMVTICSSKFVRSLPPNLKHYRDYHETHKYIMLDLNGWDRWCTQCCQHGHEATRCVEKITCNLCGQKHAGRNCRRAKKSHIIANEVWTDKTRFTAIQKKKAMKAALEEGKGKSESPSDTVSATTTPDEGKSKKEEKKQLDDCPRSLFYKTLPQQLGKKEKINIQSTTQQIVVRRTMALARRKNDMAKTAVLVTPSIRNNRLRAQAAGRVAPQDSVDASASGDDCTTANESPSDQVGDDNVGEGWHQLSDNTGEGWAQLSDNTGEGWAQLGDNAGADSGNIW</sequence>
<evidence type="ECO:0000313" key="2">
    <source>
        <dbReference type="Proteomes" id="UP001143910"/>
    </source>
</evidence>